<reference evidence="1" key="1">
    <citation type="submission" date="2019-08" db="EMBL/GenBank/DDBJ databases">
        <authorList>
            <person name="Kucharzyk K."/>
            <person name="Murdoch R.W."/>
            <person name="Higgins S."/>
            <person name="Loffler F."/>
        </authorList>
    </citation>
    <scope>NUCLEOTIDE SEQUENCE</scope>
</reference>
<comment type="caution">
    <text evidence="1">The sequence shown here is derived from an EMBL/GenBank/DDBJ whole genome shotgun (WGS) entry which is preliminary data.</text>
</comment>
<dbReference type="AlphaFoldDB" id="A0A645FQN5"/>
<evidence type="ECO:0000313" key="1">
    <source>
        <dbReference type="EMBL" id="MPN16026.1"/>
    </source>
</evidence>
<accession>A0A645FQN5</accession>
<organism evidence="1">
    <name type="scientific">bioreactor metagenome</name>
    <dbReference type="NCBI Taxonomy" id="1076179"/>
    <lineage>
        <taxon>unclassified sequences</taxon>
        <taxon>metagenomes</taxon>
        <taxon>ecological metagenomes</taxon>
    </lineage>
</organism>
<name>A0A645FQN5_9ZZZZ</name>
<protein>
    <submittedName>
        <fullName evidence="1">Uncharacterized protein</fullName>
    </submittedName>
</protein>
<gene>
    <name evidence="1" type="ORF">SDC9_163364</name>
</gene>
<dbReference type="EMBL" id="VSSQ01062923">
    <property type="protein sequence ID" value="MPN16026.1"/>
    <property type="molecule type" value="Genomic_DNA"/>
</dbReference>
<proteinExistence type="predicted"/>
<sequence>MFMECVPLRFTMAILKLGIQQQGLRGRLILLIIINIQMSKEVLCFGTMNKVPEYQGIQSTQDYVGYIL</sequence>